<evidence type="ECO:0000313" key="2">
    <source>
        <dbReference type="Proteomes" id="UP000008553"/>
    </source>
</evidence>
<dbReference type="Proteomes" id="UP000008553">
    <property type="component" value="Unassembled WGS sequence"/>
</dbReference>
<protein>
    <submittedName>
        <fullName evidence="1">Uncharacterized protein</fullName>
    </submittedName>
</protein>
<feature type="non-terminal residue" evidence="1">
    <location>
        <position position="16"/>
    </location>
</feature>
<dbReference type="InParanoid" id="Q7RHS8"/>
<keyword evidence="2" id="KW-1185">Reference proteome</keyword>
<name>Q7RHS8_PLAYO</name>
<proteinExistence type="predicted"/>
<dbReference type="AlphaFoldDB" id="Q7RHS8"/>
<dbReference type="PaxDb" id="73239-Q7RHS8"/>
<accession>Q7RHS8</accession>
<evidence type="ECO:0000313" key="1">
    <source>
        <dbReference type="EMBL" id="EAA15692.1"/>
    </source>
</evidence>
<organism evidence="1 2">
    <name type="scientific">Plasmodium yoelii yoelii</name>
    <dbReference type="NCBI Taxonomy" id="73239"/>
    <lineage>
        <taxon>Eukaryota</taxon>
        <taxon>Sar</taxon>
        <taxon>Alveolata</taxon>
        <taxon>Apicomplexa</taxon>
        <taxon>Aconoidasida</taxon>
        <taxon>Haemosporida</taxon>
        <taxon>Plasmodiidae</taxon>
        <taxon>Plasmodium</taxon>
        <taxon>Plasmodium (Vinckeia)</taxon>
    </lineage>
</organism>
<gene>
    <name evidence="1" type="ORF">PY03905</name>
</gene>
<dbReference type="EMBL" id="AABL01001162">
    <property type="protein sequence ID" value="EAA15692.1"/>
    <property type="molecule type" value="Genomic_DNA"/>
</dbReference>
<comment type="caution">
    <text evidence="1">The sequence shown here is derived from an EMBL/GenBank/DDBJ whole genome shotgun (WGS) entry which is preliminary data.</text>
</comment>
<sequence>MIDIIALILYTYTYKI</sequence>
<reference evidence="1 2" key="1">
    <citation type="journal article" date="2002" name="Nature">
        <title>Genome sequence and comparative analysis of the model rodent malaria parasite Plasmodium yoelii yoelii.</title>
        <authorList>
            <person name="Carlton J.M."/>
            <person name="Angiuoli S.V."/>
            <person name="Suh B.B."/>
            <person name="Kooij T.W."/>
            <person name="Pertea M."/>
            <person name="Silva J.C."/>
            <person name="Ermolaeva M.D."/>
            <person name="Allen J.E."/>
            <person name="Selengut J.D."/>
            <person name="Koo H.L."/>
            <person name="Peterson J.D."/>
            <person name="Pop M."/>
            <person name="Kosack D.S."/>
            <person name="Shumway M.F."/>
            <person name="Bidwell S.L."/>
            <person name="Shallom S.J."/>
            <person name="van Aken S.E."/>
            <person name="Riedmuller S.B."/>
            <person name="Feldblyum T.V."/>
            <person name="Cho J.K."/>
            <person name="Quackenbush J."/>
            <person name="Sedegah M."/>
            <person name="Shoaibi A."/>
            <person name="Cummings L.M."/>
            <person name="Florens L."/>
            <person name="Yates J.R."/>
            <person name="Raine J.D."/>
            <person name="Sinden R.E."/>
            <person name="Harris M.A."/>
            <person name="Cunningham D.A."/>
            <person name="Preiser P.R."/>
            <person name="Bergman L.W."/>
            <person name="Vaidya A.B."/>
            <person name="van Lin L.H."/>
            <person name="Janse C.J."/>
            <person name="Waters A.P."/>
            <person name="Smith H.O."/>
            <person name="White O.R."/>
            <person name="Salzberg S.L."/>
            <person name="Venter J.C."/>
            <person name="Fraser C.M."/>
            <person name="Hoffman S.L."/>
            <person name="Gardner M.J."/>
            <person name="Carucci D.J."/>
        </authorList>
    </citation>
    <scope>NUCLEOTIDE SEQUENCE [LARGE SCALE GENOMIC DNA]</scope>
    <source>
        <strain evidence="1 2">17XNL</strain>
    </source>
</reference>